<dbReference type="InterPro" id="IPR018499">
    <property type="entry name" value="Tetraspanin/Peripherin"/>
</dbReference>
<dbReference type="SUPFAM" id="SSF48652">
    <property type="entry name" value="Tetraspanin"/>
    <property type="match status" value="1"/>
</dbReference>
<dbReference type="PIRSF" id="PIRSF002419">
    <property type="entry name" value="Tetraspanin"/>
    <property type="match status" value="1"/>
</dbReference>
<evidence type="ECO:0000256" key="7">
    <source>
        <dbReference type="RuleBase" id="RU361218"/>
    </source>
</evidence>
<feature type="transmembrane region" description="Helical" evidence="7">
    <location>
        <begin position="12"/>
        <end position="36"/>
    </location>
</feature>
<evidence type="ECO:0000256" key="1">
    <source>
        <dbReference type="ARBA" id="ARBA00004141"/>
    </source>
</evidence>
<feature type="disulfide bond" evidence="6">
    <location>
        <begin position="157"/>
        <end position="186"/>
    </location>
</feature>
<evidence type="ECO:0000256" key="4">
    <source>
        <dbReference type="ARBA" id="ARBA00022989"/>
    </source>
</evidence>
<dbReference type="OrthoDB" id="5870230at2759"/>
<dbReference type="GO" id="GO:0005886">
    <property type="term" value="C:plasma membrane"/>
    <property type="evidence" value="ECO:0007669"/>
    <property type="project" value="TreeGrafter"/>
</dbReference>
<evidence type="ECO:0000313" key="9">
    <source>
        <dbReference type="Proteomes" id="UP000835052"/>
    </source>
</evidence>
<feature type="transmembrane region" description="Helical" evidence="7">
    <location>
        <begin position="96"/>
        <end position="117"/>
    </location>
</feature>
<feature type="disulfide bond" evidence="6">
    <location>
        <begin position="158"/>
        <end position="176"/>
    </location>
</feature>
<dbReference type="Proteomes" id="UP000835052">
    <property type="component" value="Unassembled WGS sequence"/>
</dbReference>
<accession>A0A8S1HA99</accession>
<dbReference type="InterPro" id="IPR000301">
    <property type="entry name" value="Tetraspanin_animals"/>
</dbReference>
<comment type="caution">
    <text evidence="8">The sequence shown here is derived from an EMBL/GenBank/DDBJ whole genome shotgun (WGS) entry which is preliminary data.</text>
</comment>
<feature type="transmembrane region" description="Helical" evidence="7">
    <location>
        <begin position="198"/>
        <end position="226"/>
    </location>
</feature>
<evidence type="ECO:0000256" key="3">
    <source>
        <dbReference type="ARBA" id="ARBA00022692"/>
    </source>
</evidence>
<name>A0A8S1HA99_9PELO</name>
<evidence type="ECO:0000256" key="2">
    <source>
        <dbReference type="ARBA" id="ARBA00006840"/>
    </source>
</evidence>
<evidence type="ECO:0000256" key="6">
    <source>
        <dbReference type="PIRSR" id="PIRSR002419-1"/>
    </source>
</evidence>
<dbReference type="CDD" id="cd03127">
    <property type="entry name" value="tetraspanin_LEL"/>
    <property type="match status" value="1"/>
</dbReference>
<dbReference type="EMBL" id="CAJGYM010000032">
    <property type="protein sequence ID" value="CAD6193053.1"/>
    <property type="molecule type" value="Genomic_DNA"/>
</dbReference>
<keyword evidence="9" id="KW-1185">Reference proteome</keyword>
<dbReference type="InterPro" id="IPR008952">
    <property type="entry name" value="Tetraspanin_EC2_sf"/>
</dbReference>
<dbReference type="AlphaFoldDB" id="A0A8S1HA99"/>
<feature type="transmembrane region" description="Helical" evidence="7">
    <location>
        <begin position="63"/>
        <end position="84"/>
    </location>
</feature>
<dbReference type="PANTHER" id="PTHR19282:SF534">
    <property type="entry name" value="TETRASPANIN FAMILY-RELATED"/>
    <property type="match status" value="1"/>
</dbReference>
<proteinExistence type="inferred from homology"/>
<dbReference type="PRINTS" id="PR00259">
    <property type="entry name" value="TMFOUR"/>
</dbReference>
<keyword evidence="6" id="KW-1015">Disulfide bond</keyword>
<comment type="similarity">
    <text evidence="2 7">Belongs to the tetraspanin (TM4SF) family.</text>
</comment>
<dbReference type="Pfam" id="PF00335">
    <property type="entry name" value="Tetraspanin"/>
    <property type="match status" value="1"/>
</dbReference>
<reference evidence="8" key="1">
    <citation type="submission" date="2020-10" db="EMBL/GenBank/DDBJ databases">
        <authorList>
            <person name="Kikuchi T."/>
        </authorList>
    </citation>
    <scope>NUCLEOTIDE SEQUENCE</scope>
    <source>
        <strain evidence="8">NKZ352</strain>
    </source>
</reference>
<keyword evidence="4 7" id="KW-1133">Transmembrane helix</keyword>
<keyword evidence="3 7" id="KW-0812">Transmembrane</keyword>
<evidence type="ECO:0000313" key="8">
    <source>
        <dbReference type="EMBL" id="CAD6193053.1"/>
    </source>
</evidence>
<dbReference type="Gene3D" id="1.10.1450.10">
    <property type="entry name" value="Tetraspanin"/>
    <property type="match status" value="1"/>
</dbReference>
<comment type="subcellular location">
    <subcellularLocation>
        <location evidence="1 7">Membrane</location>
        <topology evidence="1 7">Multi-pass membrane protein</topology>
    </subcellularLocation>
</comment>
<evidence type="ECO:0000256" key="5">
    <source>
        <dbReference type="ARBA" id="ARBA00023136"/>
    </source>
</evidence>
<gene>
    <name evidence="8" type="ORF">CAUJ_LOCUS8972</name>
</gene>
<organism evidence="8 9">
    <name type="scientific">Caenorhabditis auriculariae</name>
    <dbReference type="NCBI Taxonomy" id="2777116"/>
    <lineage>
        <taxon>Eukaryota</taxon>
        <taxon>Metazoa</taxon>
        <taxon>Ecdysozoa</taxon>
        <taxon>Nematoda</taxon>
        <taxon>Chromadorea</taxon>
        <taxon>Rhabditida</taxon>
        <taxon>Rhabditina</taxon>
        <taxon>Rhabditomorpha</taxon>
        <taxon>Rhabditoidea</taxon>
        <taxon>Rhabditidae</taxon>
        <taxon>Peloderinae</taxon>
        <taxon>Caenorhabditis</taxon>
    </lineage>
</organism>
<protein>
    <recommendedName>
        <fullName evidence="7">Tetraspanin</fullName>
    </recommendedName>
</protein>
<sequence>MVAGCGNKCVKYFFWLINFLFFILGAVIIGLSIWILTDQNFSSTVSSTVKIDLSAVNFQNLYLFLYLTLGIGAALLVLGFFGCCGSCCESVCTMSLYFLLVLALFGVEILGIVLYFVKKSSLRETFTNVWRNELVAKYSTQENIRNMLDNVQRNLNCCGASGCSDYIPYTGFPLSCQCSTLTQPGCATVVYTLLESNLVYVIVAAAVVLVVEVFAMIFSCVIISAVREKRNQTA</sequence>
<keyword evidence="5 7" id="KW-0472">Membrane</keyword>
<dbReference type="PANTHER" id="PTHR19282">
    <property type="entry name" value="TETRASPANIN"/>
    <property type="match status" value="1"/>
</dbReference>